<dbReference type="SUPFAM" id="SSF52058">
    <property type="entry name" value="L domain-like"/>
    <property type="match status" value="3"/>
</dbReference>
<feature type="domain" description="PPM-type phosphatase" evidence="6">
    <location>
        <begin position="1372"/>
        <end position="1656"/>
    </location>
</feature>
<dbReference type="SMART" id="SM00364">
    <property type="entry name" value="LRR_BAC"/>
    <property type="match status" value="10"/>
</dbReference>
<feature type="compositionally biased region" description="Polar residues" evidence="4">
    <location>
        <begin position="557"/>
        <end position="574"/>
    </location>
</feature>
<feature type="compositionally biased region" description="Polar residues" evidence="4">
    <location>
        <begin position="370"/>
        <end position="380"/>
    </location>
</feature>
<dbReference type="InterPro" id="IPR013716">
    <property type="entry name" value="Adenylate_cyclase_G-a-bd"/>
</dbReference>
<evidence type="ECO:0000256" key="2">
    <source>
        <dbReference type="ARBA" id="ARBA00022723"/>
    </source>
</evidence>
<feature type="region of interest" description="Disordered" evidence="4">
    <location>
        <begin position="355"/>
        <end position="492"/>
    </location>
</feature>
<sequence length="2080" mass="226506">MQSSRECTRPSSPSVPPPDLDNFDWPGVVVGGYHAWSDTSLPHVHDAECDSISKPKTHVSGKKQEKVDAGIAPWLDAEHGGTHNASGSASASTSNSVSPSGYSQPVRTLSSSTSSPHLPAVRSSSKSTSTSSFNSGPFGRSRHASNSGKSGISTPSMRPSPPGEPATAGKVASASNNASPHPVAPIEEKRKKFLGRLGISTKRRPATVQTVEDATPSSNPRLAPAAAQRKSTQHSTDLKSQHHSHLTSHLPKGVVPPHLALPHLTSFMPIEQRQKEAPSLEDPRKVRKSSKKSTWSDNSSEEAMKSVSGSRSSQLFTLDTNLDHMEGIVSRDWDDASGSIHSGSVVGLWPEGGGSVSSIGSSSVGSRSGTLPQHHTTFTNPFAPASNQASRNPSNSSSSIKGAPVFTTSLPRRPSQLRSMVTPSDELGTNPFDQLASNKTPQFSPSTEFRNPFEMTEVDLTRGSLDPVTSPLSMPGGSKSSDGQPDFMGSRQANVAPPIRSQFQAWTAPESWGVEGDQEDESSDDEEVADAPTMMDSAAGPSSLNVVGGGPRLDGTRTGSKGDNQRGSQYTVDSSDGVLGKDTLRASSNGSIAVPGGIGGPSTRPIASRGSQGGKQSMTNAFGRPSTGSTITGGIGEISSRPATTSGLSKMTSGGSLGSTAFIRIYISDGSYKVLAVALTATTMEIIYHISAKLLISKGGHRLYIRERGNDRPLDAREKPALIQRRRLIQAGYQGIDGLDELGKDDVSMLCKFVFRLPQLPGIESADENSFDSSFEYVDISGRDLQVFPIFLHRHAHTIVLLNLSKNPLQELPSDFIQACTTLRELKMSHMSLKRIPQSIRQSSSLTRLDLSCNRIADLDQGGFNDIPGLLSLRVQNNRLSVLPAYFGQLRTLKYLNLSNNSFEAFPSIVCEIRSLVDLDISFNAISYLPPEVGKLVNLERFLIVGNLVTSIPSSFARLENLREFDCRRNRIVDFEYAYALPKLEVLRAERNDVNVFGARFGPKMSDVNLSYNSITKFSLSSRSPDTAFGLTNLDLSFAKLSSIDDEAMAHLVSLVVLKLDGNKFTSLPDSIANLSLLREIHCADNALTVLPDGISQLQKLEIINVHNNNLGQIPPGIWYCSSLVTLNASSNLLETFPDPPEEATQVKRDFSNEDGDENDSPFPLGARLRQLYLCDNQLTDDVFHPVSLLTSLRTLNLSFNEILEIPAWTLRKNRSLVALYLSGNKLTSLPAEDLENLMSLMVFHVNGNKLQSLPAELSDMRRLTVLDVGSNVLKYNIDNWQFDWNWAKNVELRYLNLSGNKRFEIKPSADRSHLNEYFGQGNSRNEFAASFAPLVNIRTLGLMDVTVRIIPPDETEDRRVRSTVSEVNNMSYGFSDTLGKYEHLLLNDLVVPSFREKDNEALFGIFGLSHATNPGLVSRIPYLISEWFQKTFSNQLSKLKEGEGVADALRRTFLLLNKTCYEALTSESMTGRKGSQASAGATMNSGAQNGPSSLNAAVLRTGASAVVAYVVDKVLYVANAGACQAVVSKKGTAEALSSKHEPFERSEAARIRSAEGWITAKGLLNEELDVSRGFGFYHLIPAVNSCPDVRSYTLSDSDEFVILANKGLWDCMTYQTAVDIARTEKDDSMMAAQKLRDFALSYGMDGAIMVMIISVGDLFNTRMLAKKAAFDSSTLTEGYYPKRALRKGKIDHVGDRTLARLDREIPPPTGFVAIVFTDIKNSTALWETNQGMQTAIKMHNSLLRRQLRSIGGYEVKTEGDAFMVSFPTVASAVLWSFTCQLMLLQEDWPSEILECEDGKEVFDEDGQIIYRGLWVRMGIHWGNPVCEADPITKRMDYFGPMVNKASRVSSVADGGQIMVSQGVVQEMKALFESLDAPQTDDAMDGEVEEKFGPHAAQLRKLGFGVSFVGEKKLKGLENHEKLSLVYPAALSGRLASVANQDNVKTGQIFEPKQGLLNVDCVRYLSFLCTRLEVLSSTGVPFAHTSQLPKNTPRRIPTTSTLVNPQITLDMTDEELFAIVNSLTARIENSLSTMYLKQLDGFSTVLAALSQGLAMDSRLLVHAMGLFSNLMNPAESSSLP</sequence>
<dbReference type="GO" id="GO:0000287">
    <property type="term" value="F:magnesium ion binding"/>
    <property type="evidence" value="ECO:0007669"/>
    <property type="project" value="InterPro"/>
</dbReference>
<dbReference type="Gene3D" id="3.80.10.10">
    <property type="entry name" value="Ribonuclease Inhibitor"/>
    <property type="match status" value="4"/>
</dbReference>
<dbReference type="Pfam" id="PF23010">
    <property type="entry name" value="RA_3"/>
    <property type="match status" value="1"/>
</dbReference>
<feature type="region of interest" description="Disordered" evidence="4">
    <location>
        <begin position="1"/>
        <end position="24"/>
    </location>
</feature>
<dbReference type="EMBL" id="LN483124">
    <property type="protein sequence ID" value="CED82538.1"/>
    <property type="molecule type" value="Genomic_DNA"/>
</dbReference>
<dbReference type="InterPro" id="IPR029787">
    <property type="entry name" value="Nucleotide_cyclase"/>
</dbReference>
<dbReference type="GO" id="GO:0035556">
    <property type="term" value="P:intracellular signal transduction"/>
    <property type="evidence" value="ECO:0007669"/>
    <property type="project" value="InterPro"/>
</dbReference>
<feature type="region of interest" description="Disordered" evidence="4">
    <location>
        <begin position="511"/>
        <end position="654"/>
    </location>
</feature>
<feature type="compositionally biased region" description="Polar residues" evidence="4">
    <location>
        <begin position="431"/>
        <end position="449"/>
    </location>
</feature>
<feature type="compositionally biased region" description="Basic and acidic residues" evidence="4">
    <location>
        <begin position="272"/>
        <end position="284"/>
    </location>
</feature>
<dbReference type="InterPro" id="IPR003591">
    <property type="entry name" value="Leu-rich_rpt_typical-subtyp"/>
</dbReference>
<evidence type="ECO:0000256" key="3">
    <source>
        <dbReference type="ARBA" id="ARBA00022737"/>
    </source>
</evidence>
<keyword evidence="1" id="KW-0433">Leucine-rich repeat</keyword>
<feature type="compositionally biased region" description="Low complexity" evidence="4">
    <location>
        <begin position="356"/>
        <end position="369"/>
    </location>
</feature>
<evidence type="ECO:0000259" key="6">
    <source>
        <dbReference type="PROSITE" id="PS51746"/>
    </source>
</evidence>
<feature type="region of interest" description="Disordered" evidence="4">
    <location>
        <begin position="51"/>
        <end position="313"/>
    </location>
</feature>
<dbReference type="Gene3D" id="3.60.40.10">
    <property type="entry name" value="PPM-type phosphatase domain"/>
    <property type="match status" value="1"/>
</dbReference>
<keyword evidence="3" id="KW-0677">Repeat</keyword>
<dbReference type="GO" id="GO:0005737">
    <property type="term" value="C:cytoplasm"/>
    <property type="evidence" value="ECO:0007669"/>
    <property type="project" value="TreeGrafter"/>
</dbReference>
<dbReference type="SMART" id="SM00044">
    <property type="entry name" value="CYCc"/>
    <property type="match status" value="1"/>
</dbReference>
<feature type="domain" description="Guanylate cyclase" evidence="5">
    <location>
        <begin position="1714"/>
        <end position="1850"/>
    </location>
</feature>
<dbReference type="GO" id="GO:0004016">
    <property type="term" value="F:adenylate cyclase activity"/>
    <property type="evidence" value="ECO:0007669"/>
    <property type="project" value="InterPro"/>
</dbReference>
<dbReference type="SMART" id="SM00369">
    <property type="entry name" value="LRR_TYP"/>
    <property type="match status" value="10"/>
</dbReference>
<dbReference type="PANTHER" id="PTHR48051">
    <property type="match status" value="1"/>
</dbReference>
<dbReference type="SUPFAM" id="SSF81606">
    <property type="entry name" value="PP2C-like"/>
    <property type="match status" value="1"/>
</dbReference>
<feature type="compositionally biased region" description="Polar residues" evidence="4">
    <location>
        <begin position="97"/>
        <end position="109"/>
    </location>
</feature>
<reference evidence="7" key="1">
    <citation type="submission" date="2014-08" db="EMBL/GenBank/DDBJ databases">
        <authorList>
            <person name="Sharma Rahul"/>
            <person name="Thines Marco"/>
        </authorList>
    </citation>
    <scope>NUCLEOTIDE SEQUENCE</scope>
</reference>
<dbReference type="InterPro" id="IPR001054">
    <property type="entry name" value="A/G_cyclase"/>
</dbReference>
<dbReference type="InterPro" id="IPR055071">
    <property type="entry name" value="RA_PHLPP-like"/>
</dbReference>
<dbReference type="CDD" id="cd07302">
    <property type="entry name" value="CHD"/>
    <property type="match status" value="1"/>
</dbReference>
<dbReference type="InterPro" id="IPR036457">
    <property type="entry name" value="PPM-type-like_dom_sf"/>
</dbReference>
<feature type="compositionally biased region" description="Polar residues" evidence="4">
    <location>
        <begin position="207"/>
        <end position="220"/>
    </location>
</feature>
<dbReference type="Pfam" id="PF00211">
    <property type="entry name" value="Guanylate_cyc"/>
    <property type="match status" value="1"/>
</dbReference>
<dbReference type="PROSITE" id="PS50125">
    <property type="entry name" value="GUANYLATE_CYCLASE_2"/>
    <property type="match status" value="1"/>
</dbReference>
<feature type="compositionally biased region" description="Polar residues" evidence="4">
    <location>
        <begin position="641"/>
        <end position="654"/>
    </location>
</feature>
<dbReference type="Pfam" id="PF13855">
    <property type="entry name" value="LRR_8"/>
    <property type="match status" value="3"/>
</dbReference>
<dbReference type="CDD" id="cd00143">
    <property type="entry name" value="PP2Cc"/>
    <property type="match status" value="1"/>
</dbReference>
<dbReference type="PANTHER" id="PTHR48051:SF1">
    <property type="entry name" value="RAS SUPPRESSOR PROTEIN 1"/>
    <property type="match status" value="1"/>
</dbReference>
<dbReference type="InterPro" id="IPR001932">
    <property type="entry name" value="PPM-type_phosphatase-like_dom"/>
</dbReference>
<keyword evidence="2" id="KW-0479">Metal-binding</keyword>
<dbReference type="InterPro" id="IPR001611">
    <property type="entry name" value="Leu-rich_rpt"/>
</dbReference>
<feature type="compositionally biased region" description="Acidic residues" evidence="4">
    <location>
        <begin position="516"/>
        <end position="529"/>
    </location>
</feature>
<accession>A0A0F7SR48</accession>
<name>A0A0F7SR48_PHARH</name>
<evidence type="ECO:0000256" key="4">
    <source>
        <dbReference type="SAM" id="MobiDB-lite"/>
    </source>
</evidence>
<dbReference type="Pfam" id="PF08509">
    <property type="entry name" value="Ad_cyc_g-alpha"/>
    <property type="match status" value="1"/>
</dbReference>
<evidence type="ECO:0000259" key="5">
    <source>
        <dbReference type="PROSITE" id="PS50125"/>
    </source>
</evidence>
<dbReference type="SMART" id="SM00332">
    <property type="entry name" value="PP2Cc"/>
    <property type="match status" value="1"/>
</dbReference>
<feature type="compositionally biased region" description="Low complexity" evidence="4">
    <location>
        <begin position="383"/>
        <end position="399"/>
    </location>
</feature>
<protein>
    <submittedName>
        <fullName evidence="7">Adenylate cyclase</fullName>
    </submittedName>
</protein>
<dbReference type="SUPFAM" id="SSF55073">
    <property type="entry name" value="Nucleotide cyclase"/>
    <property type="match status" value="1"/>
</dbReference>
<dbReference type="GO" id="GO:0006171">
    <property type="term" value="P:cAMP biosynthetic process"/>
    <property type="evidence" value="ECO:0007669"/>
    <property type="project" value="InterPro"/>
</dbReference>
<feature type="compositionally biased region" description="Low complexity" evidence="4">
    <location>
        <begin position="82"/>
        <end position="96"/>
    </location>
</feature>
<feature type="compositionally biased region" description="Polar residues" evidence="4">
    <location>
        <begin position="406"/>
        <end position="422"/>
    </location>
</feature>
<dbReference type="InterPro" id="IPR032675">
    <property type="entry name" value="LRR_dom_sf"/>
</dbReference>
<dbReference type="Pfam" id="PF00481">
    <property type="entry name" value="PP2C"/>
    <property type="match status" value="1"/>
</dbReference>
<dbReference type="CDD" id="cd17214">
    <property type="entry name" value="RA_CYR1_like"/>
    <property type="match status" value="1"/>
</dbReference>
<organism evidence="7">
    <name type="scientific">Phaffia rhodozyma</name>
    <name type="common">Yeast</name>
    <name type="synonym">Xanthophyllomyces dendrorhous</name>
    <dbReference type="NCBI Taxonomy" id="264483"/>
    <lineage>
        <taxon>Eukaryota</taxon>
        <taxon>Fungi</taxon>
        <taxon>Dikarya</taxon>
        <taxon>Basidiomycota</taxon>
        <taxon>Agaricomycotina</taxon>
        <taxon>Tremellomycetes</taxon>
        <taxon>Cystofilobasidiales</taxon>
        <taxon>Mrakiaceae</taxon>
        <taxon>Phaffia</taxon>
    </lineage>
</organism>
<dbReference type="PROSITE" id="PS51746">
    <property type="entry name" value="PPM_2"/>
    <property type="match status" value="1"/>
</dbReference>
<feature type="compositionally biased region" description="Low complexity" evidence="4">
    <location>
        <begin position="123"/>
        <end position="132"/>
    </location>
</feature>
<evidence type="ECO:0000313" key="7">
    <source>
        <dbReference type="EMBL" id="CED82538.1"/>
    </source>
</evidence>
<dbReference type="InterPro" id="IPR050216">
    <property type="entry name" value="LRR_domain-containing"/>
</dbReference>
<feature type="compositionally biased region" description="Polar residues" evidence="4">
    <location>
        <begin position="144"/>
        <end position="157"/>
    </location>
</feature>
<dbReference type="PROSITE" id="PS51450">
    <property type="entry name" value="LRR"/>
    <property type="match status" value="3"/>
</dbReference>
<proteinExistence type="predicted"/>
<evidence type="ECO:0000256" key="1">
    <source>
        <dbReference type="ARBA" id="ARBA00022614"/>
    </source>
</evidence>
<dbReference type="Gene3D" id="3.30.70.1230">
    <property type="entry name" value="Nucleotide cyclase"/>
    <property type="match status" value="1"/>
</dbReference>